<evidence type="ECO:0000256" key="1">
    <source>
        <dbReference type="ARBA" id="ARBA00004173"/>
    </source>
</evidence>
<evidence type="ECO:0000256" key="2">
    <source>
        <dbReference type="ARBA" id="ARBA00005005"/>
    </source>
</evidence>
<evidence type="ECO:0000259" key="12">
    <source>
        <dbReference type="Pfam" id="PF02803"/>
    </source>
</evidence>
<sequence length="473" mass="51801">MTTFLYTLKMISVKSSAVKMHLSRVVPCLSVQSLEYRSIHSSSTANQQAEKASLPSHSRAQRTIPNVVLVDAVRTPFVVSNTVYKELMAVDLQRHALRALVDRTKIPFMILDILSVELLFKNARPVTLPEKLLLLLVFRTRFLHIPLLWLAYLPGIAGGVELLSDFPIRYNRKVRSAMIDLQKAKTFGDRLSLASTIAKNILSPELPAVAEYTTNEVMGTSGDRLAAAFGVSRKEQDDYAIRSHTLAAKAAKEGKLTDLVPLFIDKGKKKSTISADNGVRISTPEQLARLKPAFIKPHGTVTAGNASYLTDGASAALITTEEYALQNGHKPRAFLRDTMFVAQDPKDQLLLSPAYVIPKLLEKAGLKLQDIDVFEIHEAFAGQILANLNAMDSDWFCKTYMNRPAKFGRVPIEKMNLWGGSLSLGHPFGATGVRLVAHAANRLIAEGGRYAVIAACAAGGHGVGMLVEAYPQK</sequence>
<dbReference type="CDD" id="cd00751">
    <property type="entry name" value="thiolase"/>
    <property type="match status" value="1"/>
</dbReference>
<keyword evidence="4 10" id="KW-0808">Transferase</keyword>
<name>A0A915CY20_9BILA</name>
<proteinExistence type="inferred from homology"/>
<evidence type="ECO:0000256" key="8">
    <source>
        <dbReference type="ARBA" id="ARBA00023315"/>
    </source>
</evidence>
<evidence type="ECO:0000313" key="13">
    <source>
        <dbReference type="Proteomes" id="UP000887574"/>
    </source>
</evidence>
<dbReference type="Proteomes" id="UP000887574">
    <property type="component" value="Unplaced"/>
</dbReference>
<protein>
    <recommendedName>
        <fullName evidence="9">acetyl-CoA C-acyltransferase</fullName>
        <ecNumber evidence="9">2.3.1.16</ecNumber>
    </recommendedName>
</protein>
<dbReference type="Pfam" id="PF00108">
    <property type="entry name" value="Thiolase_N"/>
    <property type="match status" value="1"/>
</dbReference>
<dbReference type="InterPro" id="IPR002155">
    <property type="entry name" value="Thiolase"/>
</dbReference>
<keyword evidence="5" id="KW-0276">Fatty acid metabolism</keyword>
<dbReference type="Gene3D" id="3.40.47.10">
    <property type="match status" value="2"/>
</dbReference>
<dbReference type="GO" id="GO:0006635">
    <property type="term" value="P:fatty acid beta-oxidation"/>
    <property type="evidence" value="ECO:0007669"/>
    <property type="project" value="TreeGrafter"/>
</dbReference>
<reference evidence="14" key="1">
    <citation type="submission" date="2022-11" db="UniProtKB">
        <authorList>
            <consortium name="WormBaseParasite"/>
        </authorList>
    </citation>
    <scope>IDENTIFICATION</scope>
</reference>
<dbReference type="InterPro" id="IPR020613">
    <property type="entry name" value="Thiolase_CS"/>
</dbReference>
<comment type="similarity">
    <text evidence="3 10">Belongs to the thiolase-like superfamily. Thiolase family.</text>
</comment>
<feature type="domain" description="Thiolase C-terminal" evidence="12">
    <location>
        <begin position="330"/>
        <end position="468"/>
    </location>
</feature>
<dbReference type="PANTHER" id="PTHR18919">
    <property type="entry name" value="ACETYL-COA C-ACYLTRANSFERASE"/>
    <property type="match status" value="1"/>
</dbReference>
<dbReference type="SUPFAM" id="SSF53901">
    <property type="entry name" value="Thiolase-like"/>
    <property type="match status" value="2"/>
</dbReference>
<dbReference type="GO" id="GO:0005739">
    <property type="term" value="C:mitochondrion"/>
    <property type="evidence" value="ECO:0007669"/>
    <property type="project" value="UniProtKB-SubCell"/>
</dbReference>
<dbReference type="Pfam" id="PF02803">
    <property type="entry name" value="Thiolase_C"/>
    <property type="match status" value="1"/>
</dbReference>
<keyword evidence="6" id="KW-0443">Lipid metabolism</keyword>
<evidence type="ECO:0000256" key="4">
    <source>
        <dbReference type="ARBA" id="ARBA00022679"/>
    </source>
</evidence>
<comment type="subcellular location">
    <subcellularLocation>
        <location evidence="1">Mitochondrion</location>
    </subcellularLocation>
</comment>
<keyword evidence="8 10" id="KW-0012">Acyltransferase</keyword>
<accession>A0A915CY20</accession>
<dbReference type="PROSITE" id="PS00099">
    <property type="entry name" value="THIOLASE_3"/>
    <property type="match status" value="1"/>
</dbReference>
<dbReference type="InterPro" id="IPR020617">
    <property type="entry name" value="Thiolase_C"/>
</dbReference>
<evidence type="ECO:0000256" key="5">
    <source>
        <dbReference type="ARBA" id="ARBA00022832"/>
    </source>
</evidence>
<evidence type="ECO:0000256" key="9">
    <source>
        <dbReference type="ARBA" id="ARBA00024073"/>
    </source>
</evidence>
<evidence type="ECO:0000256" key="6">
    <source>
        <dbReference type="ARBA" id="ARBA00023098"/>
    </source>
</evidence>
<organism evidence="13 14">
    <name type="scientific">Ditylenchus dipsaci</name>
    <dbReference type="NCBI Taxonomy" id="166011"/>
    <lineage>
        <taxon>Eukaryota</taxon>
        <taxon>Metazoa</taxon>
        <taxon>Ecdysozoa</taxon>
        <taxon>Nematoda</taxon>
        <taxon>Chromadorea</taxon>
        <taxon>Rhabditida</taxon>
        <taxon>Tylenchina</taxon>
        <taxon>Tylenchomorpha</taxon>
        <taxon>Sphaerularioidea</taxon>
        <taxon>Anguinidae</taxon>
        <taxon>Anguininae</taxon>
        <taxon>Ditylenchus</taxon>
    </lineage>
</organism>
<dbReference type="PANTHER" id="PTHR18919:SF153">
    <property type="entry name" value="TRIFUNCTIONAL ENZYME SUBUNIT BETA, MITOCHONDRIAL"/>
    <property type="match status" value="1"/>
</dbReference>
<dbReference type="InterPro" id="IPR020610">
    <property type="entry name" value="Thiolase_AS"/>
</dbReference>
<evidence type="ECO:0000256" key="10">
    <source>
        <dbReference type="RuleBase" id="RU003557"/>
    </source>
</evidence>
<dbReference type="PROSITE" id="PS00737">
    <property type="entry name" value="THIOLASE_2"/>
    <property type="match status" value="1"/>
</dbReference>
<dbReference type="AlphaFoldDB" id="A0A915CY20"/>
<comment type="pathway">
    <text evidence="2">Lipid metabolism; fatty acid beta-oxidation.</text>
</comment>
<dbReference type="NCBIfam" id="TIGR01930">
    <property type="entry name" value="AcCoA-C-Actrans"/>
    <property type="match status" value="1"/>
</dbReference>
<dbReference type="WBParaSite" id="jg13355">
    <property type="protein sequence ID" value="jg13355"/>
    <property type="gene ID" value="jg13355"/>
</dbReference>
<keyword evidence="13" id="KW-1185">Reference proteome</keyword>
<evidence type="ECO:0000256" key="7">
    <source>
        <dbReference type="ARBA" id="ARBA00023128"/>
    </source>
</evidence>
<dbReference type="GO" id="GO:0003988">
    <property type="term" value="F:acetyl-CoA C-acyltransferase activity"/>
    <property type="evidence" value="ECO:0007669"/>
    <property type="project" value="UniProtKB-EC"/>
</dbReference>
<evidence type="ECO:0000259" key="11">
    <source>
        <dbReference type="Pfam" id="PF00108"/>
    </source>
</evidence>
<dbReference type="InterPro" id="IPR020616">
    <property type="entry name" value="Thiolase_N"/>
</dbReference>
<evidence type="ECO:0000256" key="3">
    <source>
        <dbReference type="ARBA" id="ARBA00010982"/>
    </source>
</evidence>
<evidence type="ECO:0000313" key="14">
    <source>
        <dbReference type="WBParaSite" id="jg13355"/>
    </source>
</evidence>
<keyword evidence="7" id="KW-0496">Mitochondrion</keyword>
<feature type="domain" description="Thiolase N-terminal" evidence="11">
    <location>
        <begin position="156"/>
        <end position="322"/>
    </location>
</feature>
<dbReference type="EC" id="2.3.1.16" evidence="9"/>
<dbReference type="InterPro" id="IPR016039">
    <property type="entry name" value="Thiolase-like"/>
</dbReference>